<dbReference type="InterPro" id="IPR017452">
    <property type="entry name" value="GPCR_Rhodpsn_7TM"/>
</dbReference>
<organism evidence="9 10">
    <name type="scientific">Cylicocyclus nassatus</name>
    <name type="common">Nematode worm</name>
    <dbReference type="NCBI Taxonomy" id="53992"/>
    <lineage>
        <taxon>Eukaryota</taxon>
        <taxon>Metazoa</taxon>
        <taxon>Ecdysozoa</taxon>
        <taxon>Nematoda</taxon>
        <taxon>Chromadorea</taxon>
        <taxon>Rhabditida</taxon>
        <taxon>Rhabditina</taxon>
        <taxon>Rhabditomorpha</taxon>
        <taxon>Strongyloidea</taxon>
        <taxon>Strongylidae</taxon>
        <taxon>Cylicocyclus</taxon>
    </lineage>
</organism>
<keyword evidence="5 7" id="KW-0472">Membrane</keyword>
<feature type="domain" description="G-protein coupled receptors family 1 profile" evidence="8">
    <location>
        <begin position="24"/>
        <end position="329"/>
    </location>
</feature>
<dbReference type="PRINTS" id="PR00237">
    <property type="entry name" value="GPCRRHODOPSN"/>
</dbReference>
<proteinExistence type="predicted"/>
<keyword evidence="6" id="KW-0675">Receptor</keyword>
<evidence type="ECO:0000256" key="1">
    <source>
        <dbReference type="ARBA" id="ARBA00004651"/>
    </source>
</evidence>
<dbReference type="Gene3D" id="1.20.1070.10">
    <property type="entry name" value="Rhodopsin 7-helix transmembrane proteins"/>
    <property type="match status" value="1"/>
</dbReference>
<reference evidence="9" key="1">
    <citation type="submission" date="2023-07" db="EMBL/GenBank/DDBJ databases">
        <authorList>
            <consortium name="CYATHOMIX"/>
        </authorList>
    </citation>
    <scope>NUCLEOTIDE SEQUENCE</scope>
    <source>
        <strain evidence="9">N/A</strain>
    </source>
</reference>
<dbReference type="PROSITE" id="PS50262">
    <property type="entry name" value="G_PROTEIN_RECEP_F1_2"/>
    <property type="match status" value="1"/>
</dbReference>
<feature type="transmembrane region" description="Helical" evidence="7">
    <location>
        <begin position="44"/>
        <end position="69"/>
    </location>
</feature>
<dbReference type="EMBL" id="CATQJL010000001">
    <property type="protein sequence ID" value="CAJ0591582.1"/>
    <property type="molecule type" value="Genomic_DNA"/>
</dbReference>
<keyword evidence="3 7" id="KW-0812">Transmembrane</keyword>
<evidence type="ECO:0000256" key="7">
    <source>
        <dbReference type="SAM" id="Phobius"/>
    </source>
</evidence>
<keyword evidence="2" id="KW-1003">Cell membrane</keyword>
<evidence type="ECO:0000256" key="2">
    <source>
        <dbReference type="ARBA" id="ARBA00022475"/>
    </source>
</evidence>
<feature type="transmembrane region" description="Helical" evidence="7">
    <location>
        <begin position="89"/>
        <end position="108"/>
    </location>
</feature>
<dbReference type="GO" id="GO:0032870">
    <property type="term" value="P:cellular response to hormone stimulus"/>
    <property type="evidence" value="ECO:0007669"/>
    <property type="project" value="TreeGrafter"/>
</dbReference>
<feature type="transmembrane region" description="Helical" evidence="7">
    <location>
        <begin position="189"/>
        <end position="210"/>
    </location>
</feature>
<dbReference type="GO" id="GO:0005886">
    <property type="term" value="C:plasma membrane"/>
    <property type="evidence" value="ECO:0007669"/>
    <property type="project" value="UniProtKB-SubCell"/>
</dbReference>
<evidence type="ECO:0000256" key="3">
    <source>
        <dbReference type="ARBA" id="ARBA00022692"/>
    </source>
</evidence>
<evidence type="ECO:0000313" key="9">
    <source>
        <dbReference type="EMBL" id="CAJ0591582.1"/>
    </source>
</evidence>
<keyword evidence="10" id="KW-1185">Reference proteome</keyword>
<sequence>MRHEASDYVQIMLFLTFMAVGLPVNISTLLYMLRRYRHTKSFLLLLHINLNISDLLVLGVYVPGLIGWLVTLEWKGGAYLCKVMRFFDAFVLAISSNIMVCIALYRLYALRHPFWISSIGNGRIFRMLIIAWGTAVLSMLPQFYVWREVNFGNFRQCVTMWTEKLNLVDEANQTSMTETDFQLMKLYGIQNAFITFYIPLVILVACYVLILKDIYRTLNATEPERSSALYISELSKLSTSKRWARKEKESAVSLNSRATRGQDKLRRAKVRSLRITLLLIIVYVVTWLPNNLLSWWMVISFDTYRDYQDAMFPLAFLVVMNSVINPFIYGRWQGLKMIFTCREVGKKPKKLCYILRC</sequence>
<evidence type="ECO:0000256" key="5">
    <source>
        <dbReference type="ARBA" id="ARBA00023136"/>
    </source>
</evidence>
<dbReference type="GO" id="GO:0004930">
    <property type="term" value="F:G protein-coupled receptor activity"/>
    <property type="evidence" value="ECO:0007669"/>
    <property type="project" value="InterPro"/>
</dbReference>
<evidence type="ECO:0000256" key="6">
    <source>
        <dbReference type="ARBA" id="ARBA00023170"/>
    </source>
</evidence>
<dbReference type="SUPFAM" id="SSF81321">
    <property type="entry name" value="Family A G protein-coupled receptor-like"/>
    <property type="match status" value="1"/>
</dbReference>
<feature type="transmembrane region" description="Helical" evidence="7">
    <location>
        <begin position="275"/>
        <end position="298"/>
    </location>
</feature>
<dbReference type="Pfam" id="PF00001">
    <property type="entry name" value="7tm_1"/>
    <property type="match status" value="1"/>
</dbReference>
<dbReference type="PANTHER" id="PTHR24241:SF83">
    <property type="entry name" value="G-PROTEIN COUPLED RECEPTOR 150-RELATED"/>
    <property type="match status" value="1"/>
</dbReference>
<dbReference type="AlphaFoldDB" id="A0AA36DPV9"/>
<evidence type="ECO:0000259" key="8">
    <source>
        <dbReference type="PROSITE" id="PS50262"/>
    </source>
</evidence>
<dbReference type="Proteomes" id="UP001176961">
    <property type="component" value="Unassembled WGS sequence"/>
</dbReference>
<keyword evidence="4 7" id="KW-1133">Transmembrane helix</keyword>
<feature type="transmembrane region" description="Helical" evidence="7">
    <location>
        <begin position="310"/>
        <end position="329"/>
    </location>
</feature>
<protein>
    <recommendedName>
        <fullName evidence="8">G-protein coupled receptors family 1 profile domain-containing protein</fullName>
    </recommendedName>
</protein>
<dbReference type="InterPro" id="IPR000276">
    <property type="entry name" value="GPCR_Rhodpsn"/>
</dbReference>
<dbReference type="PANTHER" id="PTHR24241">
    <property type="entry name" value="NEUROPEPTIDE RECEPTOR-RELATED G-PROTEIN COUPLED RECEPTOR"/>
    <property type="match status" value="1"/>
</dbReference>
<comment type="subcellular location">
    <subcellularLocation>
        <location evidence="1">Cell membrane</location>
        <topology evidence="1">Multi-pass membrane protein</topology>
    </subcellularLocation>
</comment>
<gene>
    <name evidence="9" type="ORF">CYNAS_LOCUS3565</name>
</gene>
<accession>A0AA36DPV9</accession>
<dbReference type="GO" id="GO:0042277">
    <property type="term" value="F:peptide binding"/>
    <property type="evidence" value="ECO:0007669"/>
    <property type="project" value="TreeGrafter"/>
</dbReference>
<feature type="transmembrane region" description="Helical" evidence="7">
    <location>
        <begin position="12"/>
        <end position="32"/>
    </location>
</feature>
<evidence type="ECO:0000313" key="10">
    <source>
        <dbReference type="Proteomes" id="UP001176961"/>
    </source>
</evidence>
<name>A0AA36DPV9_CYLNA</name>
<comment type="caution">
    <text evidence="9">The sequence shown here is derived from an EMBL/GenBank/DDBJ whole genome shotgun (WGS) entry which is preliminary data.</text>
</comment>
<feature type="transmembrane region" description="Helical" evidence="7">
    <location>
        <begin position="128"/>
        <end position="146"/>
    </location>
</feature>
<evidence type="ECO:0000256" key="4">
    <source>
        <dbReference type="ARBA" id="ARBA00022989"/>
    </source>
</evidence>